<protein>
    <submittedName>
        <fullName evidence="2">Uncharacterized protein</fullName>
    </submittedName>
</protein>
<comment type="caution">
    <text evidence="2">The sequence shown here is derived from an EMBL/GenBank/DDBJ whole genome shotgun (WGS) entry which is preliminary data.</text>
</comment>
<keyword evidence="1" id="KW-1133">Transmembrane helix</keyword>
<dbReference type="Proteomes" id="UP000196082">
    <property type="component" value="Unassembled WGS sequence"/>
</dbReference>
<organism evidence="2 3">
    <name type="scientific">Pseudomonas putida</name>
    <name type="common">Arthrobacter siderocapsulatus</name>
    <dbReference type="NCBI Taxonomy" id="303"/>
    <lineage>
        <taxon>Bacteria</taxon>
        <taxon>Pseudomonadati</taxon>
        <taxon>Pseudomonadota</taxon>
        <taxon>Gammaproteobacteria</taxon>
        <taxon>Pseudomonadales</taxon>
        <taxon>Pseudomonadaceae</taxon>
        <taxon>Pseudomonas</taxon>
    </lineage>
</organism>
<evidence type="ECO:0000313" key="3">
    <source>
        <dbReference type="Proteomes" id="UP000196082"/>
    </source>
</evidence>
<accession>A0A1Y3KAJ5</accession>
<feature type="transmembrane region" description="Helical" evidence="1">
    <location>
        <begin position="75"/>
        <end position="94"/>
    </location>
</feature>
<proteinExistence type="predicted"/>
<evidence type="ECO:0000256" key="1">
    <source>
        <dbReference type="SAM" id="Phobius"/>
    </source>
</evidence>
<reference evidence="2 3" key="1">
    <citation type="submission" date="2017-05" db="EMBL/GenBank/DDBJ databases">
        <title>Whole genome sequence of Pseudomonas putida isolate 1312 commercialized as a biostimulant.</title>
        <authorList>
            <person name="Crovadore J."/>
            <person name="Blanc P."/>
            <person name="Chablais R."/>
            <person name="Cochard B."/>
            <person name="Grizard D."/>
            <person name="Lefort F."/>
        </authorList>
    </citation>
    <scope>NUCLEOTIDE SEQUENCE [LARGE SCALE GENOMIC DNA]</scope>
    <source>
        <strain evidence="2 3">1312</strain>
    </source>
</reference>
<feature type="transmembrane region" description="Helical" evidence="1">
    <location>
        <begin position="43"/>
        <end position="69"/>
    </location>
</feature>
<dbReference type="EMBL" id="NFSB01000091">
    <property type="protein sequence ID" value="OUM22847.1"/>
    <property type="molecule type" value="Genomic_DNA"/>
</dbReference>
<evidence type="ECO:0000313" key="2">
    <source>
        <dbReference type="EMBL" id="OUM22847.1"/>
    </source>
</evidence>
<keyword evidence="1" id="KW-0812">Transmembrane</keyword>
<dbReference type="AlphaFoldDB" id="A0A1Y3KAJ5"/>
<sequence>MDTFIKTGDRIALSCDKGIGGPHRVLAVREPSGNISKVELYPLFLLSGFGFGVGLVLSFIPLIFLFAFMSPGLVIAIWFAFGALSAWGFSGGCYKALNALDSKAPSAETSAP</sequence>
<keyword evidence="1" id="KW-0472">Membrane</keyword>
<name>A0A1Y3KAJ5_PSEPU</name>
<gene>
    <name evidence="2" type="ORF">B8W72_30920</name>
</gene>